<evidence type="ECO:0000259" key="1">
    <source>
        <dbReference type="Pfam" id="PF01728"/>
    </source>
</evidence>
<dbReference type="GO" id="GO:0008168">
    <property type="term" value="F:methyltransferase activity"/>
    <property type="evidence" value="ECO:0007669"/>
    <property type="project" value="UniProtKB-KW"/>
</dbReference>
<dbReference type="PANTHER" id="PTHR37524">
    <property type="entry name" value="RIBOSOMAL RNA LARGE SUBUNIT METHYLTRANSFERASE M"/>
    <property type="match status" value="1"/>
</dbReference>
<protein>
    <submittedName>
        <fullName evidence="2">23S rRNA (Cytidine(2498)-2'-O)-methyltransferase</fullName>
        <ecNumber evidence="2">2.1.1.186</ecNumber>
    </submittedName>
</protein>
<dbReference type="PANTHER" id="PTHR37524:SF2">
    <property type="entry name" value="RIBOSOMAL RNA METHYLTRANSFERASE FTSJ DOMAIN-CONTAINING PROTEIN"/>
    <property type="match status" value="1"/>
</dbReference>
<keyword evidence="2" id="KW-0808">Transferase</keyword>
<dbReference type="EMBL" id="CADCWJ010000186">
    <property type="protein sequence ID" value="CAA9549695.1"/>
    <property type="molecule type" value="Genomic_DNA"/>
</dbReference>
<sequence>MSPSRLFFSADEVYLHSALDELRELYPDAELRPVGPDLGSFAAEGVAIAELATACRERPVVFVRHLFREVGSAPAAARAAARAAGQATSTSLEDVVAIALGTWSVLPVGPAVALQVWASGDVDTPFRTDELWHALADALTARGTDVARGGREQILTACVTTSGIIFGLNGLSSALTDWPGGRVRLAKPKGQISRSEFKLEELFRMGELELPAAGIAVDLGASPGGWTRILRQRGLRVWAVDPAALDPRIARDPEVHHIRTTAGDFLSTTTLKPDLIVNDMRMAAELSASVMLSASRVLKPGGLGVQTLKIAPNRAMATVQTALRMLRQEYEIVFVRQLHHNRNEVTVVLRRPV</sequence>
<evidence type="ECO:0000313" key="2">
    <source>
        <dbReference type="EMBL" id="CAA9549695.1"/>
    </source>
</evidence>
<feature type="domain" description="Ribosomal RNA methyltransferase FtsJ" evidence="1">
    <location>
        <begin position="193"/>
        <end position="286"/>
    </location>
</feature>
<proteinExistence type="predicted"/>
<accession>A0A6J4UFY9</accession>
<dbReference type="AlphaFoldDB" id="A0A6J4UFY9"/>
<name>A0A6J4UFY9_9BACT</name>
<gene>
    <name evidence="2" type="ORF">AVDCRST_MAG87-763</name>
</gene>
<dbReference type="InterPro" id="IPR029063">
    <property type="entry name" value="SAM-dependent_MTases_sf"/>
</dbReference>
<dbReference type="Gene3D" id="3.40.50.150">
    <property type="entry name" value="Vaccinia Virus protein VP39"/>
    <property type="match status" value="1"/>
</dbReference>
<dbReference type="InterPro" id="IPR002877">
    <property type="entry name" value="RNA_MeTrfase_FtsJ_dom"/>
</dbReference>
<dbReference type="SUPFAM" id="SSF53335">
    <property type="entry name" value="S-adenosyl-L-methionine-dependent methyltransferases"/>
    <property type="match status" value="1"/>
</dbReference>
<dbReference type="GO" id="GO:0032259">
    <property type="term" value="P:methylation"/>
    <property type="evidence" value="ECO:0007669"/>
    <property type="project" value="UniProtKB-KW"/>
</dbReference>
<dbReference type="Pfam" id="PF01728">
    <property type="entry name" value="FtsJ"/>
    <property type="match status" value="1"/>
</dbReference>
<organism evidence="2">
    <name type="scientific">uncultured Thermomicrobiales bacterium</name>
    <dbReference type="NCBI Taxonomy" id="1645740"/>
    <lineage>
        <taxon>Bacteria</taxon>
        <taxon>Pseudomonadati</taxon>
        <taxon>Thermomicrobiota</taxon>
        <taxon>Thermomicrobia</taxon>
        <taxon>Thermomicrobiales</taxon>
        <taxon>environmental samples</taxon>
    </lineage>
</organism>
<reference evidence="2" key="1">
    <citation type="submission" date="2020-02" db="EMBL/GenBank/DDBJ databases">
        <authorList>
            <person name="Meier V. D."/>
        </authorList>
    </citation>
    <scope>NUCLEOTIDE SEQUENCE</scope>
    <source>
        <strain evidence="2">AVDCRST_MAG87</strain>
    </source>
</reference>
<keyword evidence="2" id="KW-0489">Methyltransferase</keyword>
<dbReference type="EC" id="2.1.1.186" evidence="2"/>